<dbReference type="AlphaFoldDB" id="A0A8J9ZQP6"/>
<sequence length="407" mass="47129">MTSVSVFVTNNTYIDFDVFGHWLNGLTVHEAVQARFQSGILQTTGASPDVLQSDTLDNYRTFSLLERFLQAPPKLATQVLLQIPAAVQRKLIEKYYDFDSEVIREILGKKLTNRHRKDVDDVSERTNIRLRSCRRQVTKSCLEISKEKVQKVLMIVKRALLTKLFLLRFLQYDNCKNIFKTVEDMEGSLVNNISVHFLLPEKLAKKYAAIVFFSNNRFETGKKKLQYLSFDDFAYCADLMIHNWTFGAAGKSKLHSLKNSQADDMDVEMDRVFLQELRDLKVLTGDKDVYEKHRGLVCSALRGKIPDPTYADIESNFKNLSRCIVSVASGLIHSKELKDFFVDLVEKFIEPCKNARWSKRDVEAFLKAYEAAIQQIPQLKRFQPHLLIVWTRYMTTLKKCILQLYHS</sequence>
<name>A0A8J9ZQP6_BRALA</name>
<gene>
    <name evidence="1" type="primary">FIBP</name>
    <name evidence="1" type="ORF">BLAG_LOCUS17094</name>
</gene>
<dbReference type="PANTHER" id="PTHR13223">
    <property type="entry name" value="ACIDIC FIBROBLAST GROWTH FACTOR INTRACELLULAR BINDING PROTEIN"/>
    <property type="match status" value="1"/>
</dbReference>
<keyword evidence="2" id="KW-1185">Reference proteome</keyword>
<dbReference type="Proteomes" id="UP000838412">
    <property type="component" value="Chromosome 4"/>
</dbReference>
<proteinExistence type="predicted"/>
<dbReference type="GO" id="GO:0005634">
    <property type="term" value="C:nucleus"/>
    <property type="evidence" value="ECO:0007669"/>
    <property type="project" value="TreeGrafter"/>
</dbReference>
<organism evidence="1 2">
    <name type="scientific">Branchiostoma lanceolatum</name>
    <name type="common">Common lancelet</name>
    <name type="synonym">Amphioxus lanceolatum</name>
    <dbReference type="NCBI Taxonomy" id="7740"/>
    <lineage>
        <taxon>Eukaryota</taxon>
        <taxon>Metazoa</taxon>
        <taxon>Chordata</taxon>
        <taxon>Cephalochordata</taxon>
        <taxon>Leptocardii</taxon>
        <taxon>Amphioxiformes</taxon>
        <taxon>Branchiostomatidae</taxon>
        <taxon>Branchiostoma</taxon>
    </lineage>
</organism>
<protein>
    <submittedName>
        <fullName evidence="1">FIBP protein</fullName>
    </submittedName>
</protein>
<dbReference type="PANTHER" id="PTHR13223:SF2">
    <property type="entry name" value="ACIDIC FIBROBLAST GROWTH FACTOR INTRACELLULAR-BINDING PROTEIN"/>
    <property type="match status" value="1"/>
</dbReference>
<accession>A0A8J9ZQP6</accession>
<evidence type="ECO:0000313" key="1">
    <source>
        <dbReference type="EMBL" id="CAH1261771.1"/>
    </source>
</evidence>
<dbReference type="EMBL" id="OV696689">
    <property type="protein sequence ID" value="CAH1261771.1"/>
    <property type="molecule type" value="Genomic_DNA"/>
</dbReference>
<evidence type="ECO:0000313" key="2">
    <source>
        <dbReference type="Proteomes" id="UP000838412"/>
    </source>
</evidence>
<reference evidence="1" key="1">
    <citation type="submission" date="2022-01" db="EMBL/GenBank/DDBJ databases">
        <authorList>
            <person name="Braso-Vives M."/>
        </authorList>
    </citation>
    <scope>NUCLEOTIDE SEQUENCE</scope>
</reference>
<dbReference type="Pfam" id="PF05427">
    <property type="entry name" value="FIBP"/>
    <property type="match status" value="2"/>
</dbReference>
<dbReference type="OrthoDB" id="16955at2759"/>
<dbReference type="InterPro" id="IPR008614">
    <property type="entry name" value="FIBP"/>
</dbReference>